<dbReference type="GO" id="GO:0004553">
    <property type="term" value="F:hydrolase activity, hydrolyzing O-glycosyl compounds"/>
    <property type="evidence" value="ECO:0007669"/>
    <property type="project" value="InterPro"/>
</dbReference>
<dbReference type="PANTHER" id="PTHR10963">
    <property type="entry name" value="GLYCOSYL HYDROLASE-RELATED"/>
    <property type="match status" value="1"/>
</dbReference>
<evidence type="ECO:0000256" key="4">
    <source>
        <dbReference type="SAM" id="Phobius"/>
    </source>
</evidence>
<comment type="caution">
    <text evidence="7">The sequence shown here is derived from an EMBL/GenBank/DDBJ whole genome shotgun (WGS) entry which is preliminary data.</text>
</comment>
<evidence type="ECO:0000313" key="8">
    <source>
        <dbReference type="Proteomes" id="UP000738325"/>
    </source>
</evidence>
<evidence type="ECO:0000256" key="1">
    <source>
        <dbReference type="ARBA" id="ARBA00022729"/>
    </source>
</evidence>
<reference evidence="7" key="1">
    <citation type="journal article" date="2020" name="Fungal Divers.">
        <title>Resolving the Mortierellaceae phylogeny through synthesis of multi-gene phylogenetics and phylogenomics.</title>
        <authorList>
            <person name="Vandepol N."/>
            <person name="Liber J."/>
            <person name="Desiro A."/>
            <person name="Na H."/>
            <person name="Kennedy M."/>
            <person name="Barry K."/>
            <person name="Grigoriev I.V."/>
            <person name="Miller A.N."/>
            <person name="O'Donnell K."/>
            <person name="Stajich J.E."/>
            <person name="Bonito G."/>
        </authorList>
    </citation>
    <scope>NUCLEOTIDE SEQUENCE</scope>
    <source>
        <strain evidence="7">REB-010B</strain>
    </source>
</reference>
<dbReference type="GO" id="GO:0005975">
    <property type="term" value="P:carbohydrate metabolic process"/>
    <property type="evidence" value="ECO:0007669"/>
    <property type="project" value="InterPro"/>
</dbReference>
<evidence type="ECO:0000256" key="5">
    <source>
        <dbReference type="SAM" id="SignalP"/>
    </source>
</evidence>
<feature type="signal peptide" evidence="5">
    <location>
        <begin position="1"/>
        <end position="22"/>
    </location>
</feature>
<dbReference type="OrthoDB" id="4781at2759"/>
<dbReference type="AlphaFoldDB" id="A0A9P6UV20"/>
<keyword evidence="2" id="KW-0378">Hydrolase</keyword>
<feature type="domain" description="GH16" evidence="6">
    <location>
        <begin position="88"/>
        <end position="356"/>
    </location>
</feature>
<feature type="transmembrane region" description="Helical" evidence="4">
    <location>
        <begin position="417"/>
        <end position="437"/>
    </location>
</feature>
<keyword evidence="8" id="KW-1185">Reference proteome</keyword>
<feature type="chain" id="PRO_5040128626" description="GH16 domain-containing protein" evidence="5">
    <location>
        <begin position="23"/>
        <end position="449"/>
    </location>
</feature>
<dbReference type="Proteomes" id="UP000738325">
    <property type="component" value="Unassembled WGS sequence"/>
</dbReference>
<organism evidence="7 8">
    <name type="scientific">Dissophora globulifera</name>
    <dbReference type="NCBI Taxonomy" id="979702"/>
    <lineage>
        <taxon>Eukaryota</taxon>
        <taxon>Fungi</taxon>
        <taxon>Fungi incertae sedis</taxon>
        <taxon>Mucoromycota</taxon>
        <taxon>Mortierellomycotina</taxon>
        <taxon>Mortierellomycetes</taxon>
        <taxon>Mortierellales</taxon>
        <taxon>Mortierellaceae</taxon>
        <taxon>Dissophora</taxon>
    </lineage>
</organism>
<evidence type="ECO:0000259" key="6">
    <source>
        <dbReference type="PROSITE" id="PS51762"/>
    </source>
</evidence>
<protein>
    <recommendedName>
        <fullName evidence="6">GH16 domain-containing protein</fullName>
    </recommendedName>
</protein>
<dbReference type="InterPro" id="IPR013320">
    <property type="entry name" value="ConA-like_dom_sf"/>
</dbReference>
<proteinExistence type="predicted"/>
<dbReference type="Pfam" id="PF00722">
    <property type="entry name" value="Glyco_hydro_16"/>
    <property type="match status" value="1"/>
</dbReference>
<dbReference type="InterPro" id="IPR000757">
    <property type="entry name" value="Beta-glucanase-like"/>
</dbReference>
<evidence type="ECO:0000256" key="3">
    <source>
        <dbReference type="ARBA" id="ARBA00023295"/>
    </source>
</evidence>
<evidence type="ECO:0000313" key="7">
    <source>
        <dbReference type="EMBL" id="KAG0322133.1"/>
    </source>
</evidence>
<accession>A0A9P6UV20</accession>
<dbReference type="Gene3D" id="2.60.120.200">
    <property type="match status" value="1"/>
</dbReference>
<dbReference type="PROSITE" id="PS51762">
    <property type="entry name" value="GH16_2"/>
    <property type="match status" value="1"/>
</dbReference>
<sequence length="449" mass="49366">MTRLWIIARIAATLFLVASSHCLPPPATASAVVNLTLTPVAPTLQSVSTTGCRNHPGGGKCPEFAPCCLNGYCSDDPRYCSIGCEAQNSWKETSCFPPAYCSNIREEFDNPRLANVTTFNGNPNEYDLTTDYNADSVVVQDSKLKITMKLDGKLNAYGRPQGLGSVVSTTRFMQYGKVTARMKTGSSSPGVVSAFIIRNEDPGDEIDFEIVGRDPTEAQTNFYYRTPPDMPTNLIDYNNTGKESLNTNTAAGFHEYEIEWMPDYLLWKVDGKVVRSVFKNETKDDIDLITGAPVVDPLTGKHVKKYPSTPAKIQFGIWDGGQGSEGTGAWAGTPTNWSKPGQTYEVQVDSLDIQCFYQGNETVTWPPKGYGPTKTHSGPYFTPGLDGGWSLEADDVLKDEKTPTMAPYVPFYKNANLMIPTACLLGIALIAIAIVQVTKRRRLKQVRWQ</sequence>
<keyword evidence="4" id="KW-0472">Membrane</keyword>
<keyword evidence="1 5" id="KW-0732">Signal</keyword>
<gene>
    <name evidence="7" type="ORF">BGZ99_003502</name>
</gene>
<dbReference type="SUPFAM" id="SSF49899">
    <property type="entry name" value="Concanavalin A-like lectins/glucanases"/>
    <property type="match status" value="1"/>
</dbReference>
<dbReference type="EMBL" id="JAAAIP010000220">
    <property type="protein sequence ID" value="KAG0322133.1"/>
    <property type="molecule type" value="Genomic_DNA"/>
</dbReference>
<dbReference type="PANTHER" id="PTHR10963:SF22">
    <property type="entry name" value="GLYCOSIDASE CRH2-RELATED"/>
    <property type="match status" value="1"/>
</dbReference>
<keyword evidence="4" id="KW-1133">Transmembrane helix</keyword>
<keyword evidence="4" id="KW-0812">Transmembrane</keyword>
<evidence type="ECO:0000256" key="2">
    <source>
        <dbReference type="ARBA" id="ARBA00022801"/>
    </source>
</evidence>
<keyword evidence="3" id="KW-0326">Glycosidase</keyword>
<dbReference type="InterPro" id="IPR050546">
    <property type="entry name" value="Glycosyl_Hydrlase_16"/>
</dbReference>
<name>A0A9P6UV20_9FUNG</name>